<dbReference type="EMBL" id="NEYZ02000031">
    <property type="protein sequence ID" value="RNT45554.1"/>
    <property type="molecule type" value="Genomic_DNA"/>
</dbReference>
<evidence type="ECO:0000313" key="3">
    <source>
        <dbReference type="Proteomes" id="UP000286098"/>
    </source>
</evidence>
<reference evidence="2 3" key="1">
    <citation type="submission" date="2018-10" db="EMBL/GenBank/DDBJ databases">
        <authorList>
            <person name="Vanduin D."/>
            <person name="Fouts D."/>
            <person name="Wright M."/>
            <person name="Sutton G."/>
            <person name="Nguyen K."/>
            <person name="Kreiswirth B."/>
            <person name="Chen L."/>
            <person name="Rojas L."/>
            <person name="Hujer A."/>
            <person name="Hujer K."/>
            <person name="Bonomo R."/>
            <person name="Adams M."/>
        </authorList>
    </citation>
    <scope>NUCLEOTIDE SEQUENCE [LARGE SCALE GENOMIC DNA]</scope>
    <source>
        <strain evidence="2 3">CRK0054</strain>
    </source>
</reference>
<dbReference type="AlphaFoldDB" id="A0AAX1WKP4"/>
<dbReference type="PANTHER" id="PTHR22916">
    <property type="entry name" value="GLYCOSYLTRANSFERASE"/>
    <property type="match status" value="1"/>
</dbReference>
<evidence type="ECO:0000313" key="2">
    <source>
        <dbReference type="EMBL" id="RNT45554.1"/>
    </source>
</evidence>
<feature type="domain" description="Glycosyltransferase 2-like" evidence="1">
    <location>
        <begin position="8"/>
        <end position="115"/>
    </location>
</feature>
<dbReference type="Pfam" id="PF00535">
    <property type="entry name" value="Glycos_transf_2"/>
    <property type="match status" value="1"/>
</dbReference>
<dbReference type="PANTHER" id="PTHR22916:SF3">
    <property type="entry name" value="UDP-GLCNAC:BETAGAL BETA-1,3-N-ACETYLGLUCOSAMINYLTRANSFERASE-LIKE PROTEIN 1"/>
    <property type="match status" value="1"/>
</dbReference>
<dbReference type="SUPFAM" id="SSF53448">
    <property type="entry name" value="Nucleotide-diphospho-sugar transferases"/>
    <property type="match status" value="1"/>
</dbReference>
<comment type="caution">
    <text evidence="2">The sequence shown here is derived from an EMBL/GenBank/DDBJ whole genome shotgun (WGS) entry which is preliminary data.</text>
</comment>
<dbReference type="GO" id="GO:0016758">
    <property type="term" value="F:hexosyltransferase activity"/>
    <property type="evidence" value="ECO:0007669"/>
    <property type="project" value="UniProtKB-ARBA"/>
</dbReference>
<protein>
    <submittedName>
        <fullName evidence="2">Glycosyltransferase family 2 protein</fullName>
    </submittedName>
</protein>
<dbReference type="InterPro" id="IPR001173">
    <property type="entry name" value="Glyco_trans_2-like"/>
</dbReference>
<dbReference type="Proteomes" id="UP000286098">
    <property type="component" value="Unassembled WGS sequence"/>
</dbReference>
<dbReference type="CDD" id="cd04196">
    <property type="entry name" value="GT_2_like_d"/>
    <property type="match status" value="1"/>
</dbReference>
<sequence length="308" mass="35034">MTHQPKVTILLCTYNGQEFLKKQLDSIINQTYTHWDIYVSDDGSSDRTIEILRHYQKKLGKNRLVILDGPGQGFARNFLSLIYNHCIFSDYYAFCDQDDIWNSDKLERSLSALSSKSQTPALYCSRTELIDEQDITIGYSYNFSKAATLKNALIQSIAGGNTMLINHAARKIITKVPESILVPSHDWWIYQCVCACGGYVYYDSTSTVKYRQHSGNIVGANRLLSARILRFKLLFSGSLRPSIDKNILLLKALNGHLTEESKILIDKFNYIRTASFISRMVNAHSVGLYRQSVLESIAFYVALLLKKI</sequence>
<dbReference type="InterPro" id="IPR029044">
    <property type="entry name" value="Nucleotide-diphossugar_trans"/>
</dbReference>
<evidence type="ECO:0000259" key="1">
    <source>
        <dbReference type="Pfam" id="PF00535"/>
    </source>
</evidence>
<organism evidence="2 3">
    <name type="scientific">Enterobacter roggenkampii</name>
    <dbReference type="NCBI Taxonomy" id="1812935"/>
    <lineage>
        <taxon>Bacteria</taxon>
        <taxon>Pseudomonadati</taxon>
        <taxon>Pseudomonadota</taxon>
        <taxon>Gammaproteobacteria</taxon>
        <taxon>Enterobacterales</taxon>
        <taxon>Enterobacteriaceae</taxon>
        <taxon>Enterobacter</taxon>
        <taxon>Enterobacter cloacae complex</taxon>
    </lineage>
</organism>
<accession>A0AAX1WKP4</accession>
<gene>
    <name evidence="2" type="ORF">B9059_005840</name>
</gene>
<proteinExistence type="predicted"/>
<name>A0AAX1WKP4_9ENTR</name>
<dbReference type="Gene3D" id="3.90.550.10">
    <property type="entry name" value="Spore Coat Polysaccharide Biosynthesis Protein SpsA, Chain A"/>
    <property type="match status" value="1"/>
</dbReference>
<dbReference type="RefSeq" id="WP_008499439.1">
    <property type="nucleotide sequence ID" value="NZ_CP056737.1"/>
</dbReference>